<evidence type="ECO:0000313" key="8">
    <source>
        <dbReference type="EMBL" id="MDY5153765.1"/>
    </source>
</evidence>
<evidence type="ECO:0000256" key="3">
    <source>
        <dbReference type="ARBA" id="ARBA00022960"/>
    </source>
</evidence>
<evidence type="ECO:0000313" key="10">
    <source>
        <dbReference type="Proteomes" id="UP000182744"/>
    </source>
</evidence>
<dbReference type="PANTHER" id="PTHR36174:SF1">
    <property type="entry name" value="LIPID II:GLYCINE GLYCYLTRANSFERASE"/>
    <property type="match status" value="1"/>
</dbReference>
<reference evidence="10" key="2">
    <citation type="submission" date="2016-10" db="EMBL/GenBank/DDBJ databases">
        <authorList>
            <person name="Varghese N."/>
        </authorList>
    </citation>
    <scope>NUCLEOTIDE SEQUENCE [LARGE SCALE GENOMIC DNA]</scope>
    <source>
        <strain evidence="10">DSM 20639</strain>
    </source>
</reference>
<evidence type="ECO:0000256" key="1">
    <source>
        <dbReference type="ARBA" id="ARBA00009943"/>
    </source>
</evidence>
<dbReference type="InterPro" id="IPR016181">
    <property type="entry name" value="Acyl_CoA_acyltransferase"/>
</dbReference>
<evidence type="ECO:0000256" key="5">
    <source>
        <dbReference type="ARBA" id="ARBA00023315"/>
    </source>
</evidence>
<sequence length="359" mass="40079">MVASAFIDVDDSTFLAAAQKAQVNLPLEQMPQWDAFEASVAGRTPWKRLVWTCDGVARAFISLTSMQGRGFTYLWAKHGPVWAGEAPSPAEEKAFRTQLVRIVRAESPHIAFVRMHMLHRDTDLQPLLQSVTFDRTILLDLTQGEDALLASFKKRGRRDVRKALRNTELVAADETAKAGDDFGELYQLLVETGERDSFGINEQATYERMLEALGPEHARLYTVRIAGEAVCWGIVTKTDRLATYYYAASSAAGRQAGAPDLLVWFMACELAKTGVEVFDLMGIDSDLAPQLVGVTRFKTKFSEEITPVAAAWDVPVHRRLYQALQVALRAKRGVSARLRQTREHVSAGLQRLRRKAPEE</sequence>
<keyword evidence="5" id="KW-0012">Acyltransferase</keyword>
<dbReference type="AlphaFoldDB" id="A0A1G7BP34"/>
<dbReference type="RefSeq" id="WP_083330048.1">
    <property type="nucleotide sequence ID" value="NZ_FNAU01000005.1"/>
</dbReference>
<comment type="similarity">
    <text evidence="1">Belongs to the FemABX family.</text>
</comment>
<dbReference type="PANTHER" id="PTHR36174">
    <property type="entry name" value="LIPID II:GLYCINE GLYCYLTRANSFERASE"/>
    <property type="match status" value="1"/>
</dbReference>
<evidence type="ECO:0000259" key="7">
    <source>
        <dbReference type="Pfam" id="PF13480"/>
    </source>
</evidence>
<dbReference type="GO" id="GO:0009252">
    <property type="term" value="P:peptidoglycan biosynthetic process"/>
    <property type="evidence" value="ECO:0007669"/>
    <property type="project" value="UniProtKB-KW"/>
</dbReference>
<reference evidence="9" key="1">
    <citation type="submission" date="2016-10" db="EMBL/GenBank/DDBJ databases">
        <authorList>
            <person name="de Groot N.N."/>
        </authorList>
    </citation>
    <scope>NUCLEOTIDE SEQUENCE [LARGE SCALE GENOMIC DNA]</scope>
    <source>
        <strain evidence="9">DSM 20639</strain>
    </source>
</reference>
<keyword evidence="2 9" id="KW-0808">Transferase</keyword>
<evidence type="ECO:0000256" key="4">
    <source>
        <dbReference type="ARBA" id="ARBA00022984"/>
    </source>
</evidence>
<accession>A0A1G7BP34</accession>
<dbReference type="GO" id="GO:0016755">
    <property type="term" value="F:aminoacyltransferase activity"/>
    <property type="evidence" value="ECO:0007669"/>
    <property type="project" value="InterPro"/>
</dbReference>
<gene>
    <name evidence="8" type="ORF">R6G71_06895</name>
    <name evidence="9" type="ORF">SAMN05421878_10554</name>
</gene>
<dbReference type="Gene3D" id="3.40.630.30">
    <property type="match status" value="1"/>
</dbReference>
<feature type="domain" description="BioF2-like acetyltransferase" evidence="7">
    <location>
        <begin position="155"/>
        <end position="285"/>
    </location>
</feature>
<keyword evidence="6" id="KW-0961">Cell wall biogenesis/degradation</keyword>
<dbReference type="GO" id="GO:0008360">
    <property type="term" value="P:regulation of cell shape"/>
    <property type="evidence" value="ECO:0007669"/>
    <property type="project" value="UniProtKB-KW"/>
</dbReference>
<dbReference type="Pfam" id="PF13480">
    <property type="entry name" value="Acetyltransf_6"/>
    <property type="match status" value="1"/>
</dbReference>
<evidence type="ECO:0000256" key="6">
    <source>
        <dbReference type="ARBA" id="ARBA00023316"/>
    </source>
</evidence>
<evidence type="ECO:0000256" key="2">
    <source>
        <dbReference type="ARBA" id="ARBA00022679"/>
    </source>
</evidence>
<dbReference type="InterPro" id="IPR003447">
    <property type="entry name" value="FEMABX"/>
</dbReference>
<keyword evidence="3" id="KW-0133">Cell shape</keyword>
<name>A0A1G7BP34_9ACTO</name>
<dbReference type="PROSITE" id="PS51191">
    <property type="entry name" value="FEMABX"/>
    <property type="match status" value="1"/>
</dbReference>
<reference evidence="8" key="3">
    <citation type="submission" date="2023-10" db="EMBL/GenBank/DDBJ databases">
        <title>Whole Genome based description of the genera Actinobaculum and Actinotignum reveals a complex phylogenetic relationship within the species included in the genus Actinotignum.</title>
        <authorList>
            <person name="Jensen C.S."/>
            <person name="Dargis R."/>
            <person name="Kemp M."/>
            <person name="Christensen J.J."/>
        </authorList>
    </citation>
    <scope>NUCLEOTIDE SEQUENCE</scope>
    <source>
        <strain evidence="8">Actinobaculum_suis_CCUG19206T</strain>
    </source>
</reference>
<evidence type="ECO:0000313" key="9">
    <source>
        <dbReference type="EMBL" id="SDE27915.1"/>
    </source>
</evidence>
<dbReference type="InterPro" id="IPR038740">
    <property type="entry name" value="BioF2-like_GNAT_dom"/>
</dbReference>
<dbReference type="Proteomes" id="UP000182744">
    <property type="component" value="Unassembled WGS sequence"/>
</dbReference>
<protein>
    <submittedName>
        <fullName evidence="9">Acetyltransferase (GNAT) domain-containing protein</fullName>
    </submittedName>
    <submittedName>
        <fullName evidence="8">Peptidoglycan bridge formation glycyltransferase FemA/FemB family protein</fullName>
    </submittedName>
</protein>
<dbReference type="GO" id="GO:0071555">
    <property type="term" value="P:cell wall organization"/>
    <property type="evidence" value="ECO:0007669"/>
    <property type="project" value="UniProtKB-KW"/>
</dbReference>
<dbReference type="EMBL" id="JAWNFU010000004">
    <property type="protein sequence ID" value="MDY5153765.1"/>
    <property type="molecule type" value="Genomic_DNA"/>
</dbReference>
<dbReference type="Proteomes" id="UP001273799">
    <property type="component" value="Unassembled WGS sequence"/>
</dbReference>
<dbReference type="SUPFAM" id="SSF55729">
    <property type="entry name" value="Acyl-CoA N-acyltransferases (Nat)"/>
    <property type="match status" value="1"/>
</dbReference>
<keyword evidence="4" id="KW-0573">Peptidoglycan synthesis</keyword>
<dbReference type="InterPro" id="IPR050644">
    <property type="entry name" value="PG_Glycine_Bridge_Synth"/>
</dbReference>
<dbReference type="EMBL" id="FNAU01000005">
    <property type="protein sequence ID" value="SDE27915.1"/>
    <property type="molecule type" value="Genomic_DNA"/>
</dbReference>
<keyword evidence="10" id="KW-1185">Reference proteome</keyword>
<proteinExistence type="inferred from homology"/>
<organism evidence="9 10">
    <name type="scientific">Actinobaculum suis</name>
    <dbReference type="NCBI Taxonomy" id="1657"/>
    <lineage>
        <taxon>Bacteria</taxon>
        <taxon>Bacillati</taxon>
        <taxon>Actinomycetota</taxon>
        <taxon>Actinomycetes</taxon>
        <taxon>Actinomycetales</taxon>
        <taxon>Actinomycetaceae</taxon>
        <taxon>Actinobaculum</taxon>
    </lineage>
</organism>